<accession>E3C6G3</accession>
<feature type="non-terminal residue" evidence="2">
    <location>
        <position position="1"/>
    </location>
</feature>
<evidence type="ECO:0000313" key="3">
    <source>
        <dbReference type="Proteomes" id="UP000003070"/>
    </source>
</evidence>
<proteinExistence type="predicted"/>
<reference evidence="2 3" key="1">
    <citation type="submission" date="2010-10" db="EMBL/GenBank/DDBJ databases">
        <authorList>
            <person name="Durkin A.S."/>
            <person name="Madupu R."/>
            <person name="Torralba M."/>
            <person name="Gillis M."/>
            <person name="Methe B."/>
            <person name="Sutton G."/>
            <person name="Nelson K.E."/>
        </authorList>
    </citation>
    <scope>NUCLEOTIDE SEQUENCE [LARGE SCALE GENOMIC DNA]</scope>
    <source>
        <strain evidence="2 3">PB013-T2-3</strain>
    </source>
</reference>
<gene>
    <name evidence="2" type="ORF">HMPREF9265_0211</name>
</gene>
<organism evidence="2 3">
    <name type="scientific">Limosilactobacillus oris PB013-T2-3</name>
    <dbReference type="NCBI Taxonomy" id="908339"/>
    <lineage>
        <taxon>Bacteria</taxon>
        <taxon>Bacillati</taxon>
        <taxon>Bacillota</taxon>
        <taxon>Bacilli</taxon>
        <taxon>Lactobacillales</taxon>
        <taxon>Lactobacillaceae</taxon>
        <taxon>Limosilactobacillus</taxon>
    </lineage>
</organism>
<dbReference type="AlphaFoldDB" id="E3C6G3"/>
<sequence>KEAGKKLPALRKKPDDESKIDSSSGFMYTQEIVPDIM</sequence>
<dbReference type="EMBL" id="AEKL01000024">
    <property type="protein sequence ID" value="EFQ53683.1"/>
    <property type="molecule type" value="Genomic_DNA"/>
</dbReference>
<comment type="caution">
    <text evidence="2">The sequence shown here is derived from an EMBL/GenBank/DDBJ whole genome shotgun (WGS) entry which is preliminary data.</text>
</comment>
<evidence type="ECO:0000313" key="2">
    <source>
        <dbReference type="EMBL" id="EFQ53683.1"/>
    </source>
</evidence>
<feature type="region of interest" description="Disordered" evidence="1">
    <location>
        <begin position="1"/>
        <end position="24"/>
    </location>
</feature>
<protein>
    <submittedName>
        <fullName evidence="2">Uncharacterized protein</fullName>
    </submittedName>
</protein>
<name>E3C6G3_9LACO</name>
<evidence type="ECO:0000256" key="1">
    <source>
        <dbReference type="SAM" id="MobiDB-lite"/>
    </source>
</evidence>
<dbReference type="Proteomes" id="UP000003070">
    <property type="component" value="Unassembled WGS sequence"/>
</dbReference>